<protein>
    <submittedName>
        <fullName evidence="1">Uncharacterized protein</fullName>
    </submittedName>
</protein>
<dbReference type="AlphaFoldDB" id="A0A026WBF1"/>
<dbReference type="EMBL" id="KK107293">
    <property type="protein sequence ID" value="EZA53417.1"/>
    <property type="molecule type" value="Genomic_DNA"/>
</dbReference>
<keyword evidence="2" id="KW-1185">Reference proteome</keyword>
<reference evidence="1 2" key="1">
    <citation type="journal article" date="2014" name="Curr. Biol.">
        <title>The genome of the clonal raider ant Cerapachys biroi.</title>
        <authorList>
            <person name="Oxley P.R."/>
            <person name="Ji L."/>
            <person name="Fetter-Pruneda I."/>
            <person name="McKenzie S.K."/>
            <person name="Li C."/>
            <person name="Hu H."/>
            <person name="Zhang G."/>
            <person name="Kronauer D.J."/>
        </authorList>
    </citation>
    <scope>NUCLEOTIDE SEQUENCE [LARGE SCALE GENOMIC DNA]</scope>
</reference>
<gene>
    <name evidence="1" type="ORF">X777_06498</name>
</gene>
<accession>A0A026WBF1</accession>
<organism evidence="1 2">
    <name type="scientific">Ooceraea biroi</name>
    <name type="common">Clonal raider ant</name>
    <name type="synonym">Cerapachys biroi</name>
    <dbReference type="NCBI Taxonomy" id="2015173"/>
    <lineage>
        <taxon>Eukaryota</taxon>
        <taxon>Metazoa</taxon>
        <taxon>Ecdysozoa</taxon>
        <taxon>Arthropoda</taxon>
        <taxon>Hexapoda</taxon>
        <taxon>Insecta</taxon>
        <taxon>Pterygota</taxon>
        <taxon>Neoptera</taxon>
        <taxon>Endopterygota</taxon>
        <taxon>Hymenoptera</taxon>
        <taxon>Apocrita</taxon>
        <taxon>Aculeata</taxon>
        <taxon>Formicoidea</taxon>
        <taxon>Formicidae</taxon>
        <taxon>Dorylinae</taxon>
        <taxon>Ooceraea</taxon>
    </lineage>
</organism>
<dbReference type="Proteomes" id="UP000053097">
    <property type="component" value="Unassembled WGS sequence"/>
</dbReference>
<sequence length="62" mass="7325">MSRKINKAVIYEESLTVNVGKHRWTRRGHMKVNFVFLNERSKCWCDETFISMLSAVTNTVFN</sequence>
<evidence type="ECO:0000313" key="2">
    <source>
        <dbReference type="Proteomes" id="UP000053097"/>
    </source>
</evidence>
<proteinExistence type="predicted"/>
<evidence type="ECO:0000313" key="1">
    <source>
        <dbReference type="EMBL" id="EZA53417.1"/>
    </source>
</evidence>
<name>A0A026WBF1_OOCBI</name>